<keyword evidence="2" id="KW-0547">Nucleotide-binding</keyword>
<evidence type="ECO:0000256" key="1">
    <source>
        <dbReference type="PIRSR" id="PIRSR011396-1"/>
    </source>
</evidence>
<dbReference type="GO" id="GO:0004497">
    <property type="term" value="F:monooxygenase activity"/>
    <property type="evidence" value="ECO:0007669"/>
    <property type="project" value="InterPro"/>
</dbReference>
<dbReference type="AlphaFoldDB" id="A0A1M5YCN0"/>
<feature type="binding site" evidence="2">
    <location>
        <position position="347"/>
    </location>
    <ligand>
        <name>L-tryptophan</name>
        <dbReference type="ChEBI" id="CHEBI:57912"/>
    </ligand>
</feature>
<feature type="binding site" evidence="2">
    <location>
        <position position="191"/>
    </location>
    <ligand>
        <name>FAD</name>
        <dbReference type="ChEBI" id="CHEBI:57692"/>
    </ligand>
</feature>
<dbReference type="GO" id="GO:0000166">
    <property type="term" value="F:nucleotide binding"/>
    <property type="evidence" value="ECO:0007669"/>
    <property type="project" value="UniProtKB-KW"/>
</dbReference>
<protein>
    <submittedName>
        <fullName evidence="3">Tryptophan halogenase</fullName>
    </submittedName>
</protein>
<dbReference type="Gene3D" id="3.50.50.60">
    <property type="entry name" value="FAD/NAD(P)-binding domain"/>
    <property type="match status" value="1"/>
</dbReference>
<reference evidence="3 4" key="1">
    <citation type="submission" date="2016-11" db="EMBL/GenBank/DDBJ databases">
        <authorList>
            <person name="Jaros S."/>
            <person name="Januszkiewicz K."/>
            <person name="Wedrychowicz H."/>
        </authorList>
    </citation>
    <scope>NUCLEOTIDE SEQUENCE [LARGE SCALE GENOMIC DNA]</scope>
    <source>
        <strain evidence="3 4">DSM 16917</strain>
    </source>
</reference>
<dbReference type="RefSeq" id="WP_067663858.1">
    <property type="nucleotide sequence ID" value="NZ_FQXG01000007.1"/>
</dbReference>
<dbReference type="STRING" id="299255.SAMN02745129_4081"/>
<dbReference type="InterPro" id="IPR036188">
    <property type="entry name" value="FAD/NAD-bd_sf"/>
</dbReference>
<feature type="active site" evidence="1">
    <location>
        <position position="82"/>
    </location>
</feature>
<accession>A0A1M5YCN0</accession>
<dbReference type="SUPFAM" id="SSF51905">
    <property type="entry name" value="FAD/NAD(P)-binding domain"/>
    <property type="match status" value="1"/>
</dbReference>
<feature type="binding site" evidence="2">
    <location>
        <begin position="14"/>
        <end position="17"/>
    </location>
    <ligand>
        <name>FAD</name>
        <dbReference type="ChEBI" id="CHEBI:57692"/>
    </ligand>
</feature>
<evidence type="ECO:0000313" key="3">
    <source>
        <dbReference type="EMBL" id="SHI09732.1"/>
    </source>
</evidence>
<dbReference type="Pfam" id="PF04820">
    <property type="entry name" value="Trp_halogenase"/>
    <property type="match status" value="1"/>
</dbReference>
<dbReference type="PANTHER" id="PTHR43747:SF4">
    <property type="entry name" value="FLAVIN-DEPENDENT TRYPTOPHAN HALOGENASE"/>
    <property type="match status" value="1"/>
</dbReference>
<dbReference type="EMBL" id="FQXG01000007">
    <property type="protein sequence ID" value="SHI09732.1"/>
    <property type="molecule type" value="Genomic_DNA"/>
</dbReference>
<keyword evidence="2" id="KW-0274">FAD</keyword>
<dbReference type="InterPro" id="IPR006905">
    <property type="entry name" value="Flavin_halogenase"/>
</dbReference>
<name>A0A1M5YCN0_9GAMM</name>
<keyword evidence="4" id="KW-1185">Reference proteome</keyword>
<keyword evidence="2" id="KW-0285">Flavoprotein</keyword>
<proteinExistence type="predicted"/>
<dbReference type="InterPro" id="IPR033856">
    <property type="entry name" value="Trp_halogen"/>
</dbReference>
<feature type="binding site" evidence="2">
    <location>
        <position position="338"/>
    </location>
    <ligand>
        <name>FAD</name>
        <dbReference type="ChEBI" id="CHEBI:57692"/>
    </ligand>
</feature>
<feature type="binding site" evidence="2">
    <location>
        <position position="82"/>
    </location>
    <ligand>
        <name>7-chloro-L-tryptophan</name>
        <dbReference type="ChEBI" id="CHEBI:58713"/>
    </ligand>
</feature>
<dbReference type="InterPro" id="IPR050816">
    <property type="entry name" value="Flavin-dep_Halogenase_NPB"/>
</dbReference>
<dbReference type="PIRSF" id="PIRSF011396">
    <property type="entry name" value="Trp_halogenase"/>
    <property type="match status" value="1"/>
</dbReference>
<organism evidence="3 4">
    <name type="scientific">Ferrimonas marina</name>
    <dbReference type="NCBI Taxonomy" id="299255"/>
    <lineage>
        <taxon>Bacteria</taxon>
        <taxon>Pseudomonadati</taxon>
        <taxon>Pseudomonadota</taxon>
        <taxon>Gammaproteobacteria</taxon>
        <taxon>Alteromonadales</taxon>
        <taxon>Ferrimonadaceae</taxon>
        <taxon>Ferrimonas</taxon>
    </lineage>
</organism>
<dbReference type="Proteomes" id="UP000184268">
    <property type="component" value="Unassembled WGS sequence"/>
</dbReference>
<sequence>MNPTPLRSITIVGGGSAGWMTALYLNRYLNHDAPRCDITLVESEDIGIIGVGEATVHSIRFFFAAMGLDEAELMRECCATYKTGILFRNWMAPKEGSTHQYFHPFEEQRVPGVLDLASTWLSGGQTDQMRYDQAASLGSRLMQQGLGPKTPTSPPWQGVVPYGYHLDAVLMGRYLRKKAIEAGVGHVVGTVDRIEHEGERITALYCQQQRFQSDLFIDCSGFRRLLLSPLRQDNWQSFEDALPCNRAVALQLPYQPGVSPRPYTTATALENGWIWEIDLQNRRGNGYVYDGNRLTEAEAEARLREFLGEPEQGKAVHLKMNIGCVKSFWVGNCVAIGLSGGFIEPLESTGLHLINLSVRLLATHLNCAEPDQSSKDSYNRLMNGIYDDLKRFIVLHYCLTDRQDTPFWQQAQRSVDHTPVLAQQLELWRHKVCEFMDLAGSFSTVFTDENYRYVLYGMDHLPQLPPQGAPAACRAALDQLHQRFDQVTLQALPHAEQLPN</sequence>
<gene>
    <name evidence="3" type="ORF">SAMN02745129_4081</name>
</gene>
<evidence type="ECO:0000256" key="2">
    <source>
        <dbReference type="PIRSR" id="PIRSR011396-2"/>
    </source>
</evidence>
<dbReference type="PANTHER" id="PTHR43747">
    <property type="entry name" value="FAD-BINDING PROTEIN"/>
    <property type="match status" value="1"/>
</dbReference>
<evidence type="ECO:0000313" key="4">
    <source>
        <dbReference type="Proteomes" id="UP000184268"/>
    </source>
</evidence>
<dbReference type="OrthoDB" id="7178350at2"/>